<dbReference type="SUPFAM" id="SSF55874">
    <property type="entry name" value="ATPase domain of HSP90 chaperone/DNA topoisomerase II/histidine kinase"/>
    <property type="match status" value="1"/>
</dbReference>
<dbReference type="EMBL" id="MLJW01005958">
    <property type="protein sequence ID" value="OIQ67391.1"/>
    <property type="molecule type" value="Genomic_DNA"/>
</dbReference>
<dbReference type="PRINTS" id="PR00344">
    <property type="entry name" value="BCTRLSENSOR"/>
</dbReference>
<dbReference type="FunFam" id="3.30.565.10:FF:000010">
    <property type="entry name" value="Sensor histidine kinase RcsC"/>
    <property type="match status" value="1"/>
</dbReference>
<gene>
    <name evidence="12" type="primary">luxQ_22</name>
    <name evidence="12" type="ORF">GALL_510300</name>
</gene>
<dbReference type="Gene3D" id="3.30.565.10">
    <property type="entry name" value="Histidine kinase-like ATPase, C-terminal domain"/>
    <property type="match status" value="1"/>
</dbReference>
<dbReference type="SMART" id="SM00448">
    <property type="entry name" value="REC"/>
    <property type="match status" value="1"/>
</dbReference>
<dbReference type="SMART" id="SM00388">
    <property type="entry name" value="HisKA"/>
    <property type="match status" value="1"/>
</dbReference>
<dbReference type="InterPro" id="IPR011006">
    <property type="entry name" value="CheY-like_superfamily"/>
</dbReference>
<dbReference type="PROSITE" id="PS50110">
    <property type="entry name" value="RESPONSE_REGULATORY"/>
    <property type="match status" value="1"/>
</dbReference>
<dbReference type="Gene3D" id="3.40.50.2300">
    <property type="match status" value="1"/>
</dbReference>
<dbReference type="FunFam" id="1.10.287.130:FF:000004">
    <property type="entry name" value="Ethylene receptor 1"/>
    <property type="match status" value="1"/>
</dbReference>
<evidence type="ECO:0000256" key="4">
    <source>
        <dbReference type="ARBA" id="ARBA00022692"/>
    </source>
</evidence>
<protein>
    <submittedName>
        <fullName evidence="12">Autoinducer 2 sensor kinase/phosphatase LuxQ</fullName>
        <ecNumber evidence="12">2.7.13.3</ecNumber>
        <ecNumber evidence="12">3.1.3.-</ecNumber>
    </submittedName>
</protein>
<dbReference type="GO" id="GO:0005524">
    <property type="term" value="F:ATP binding"/>
    <property type="evidence" value="ECO:0007669"/>
    <property type="project" value="UniProtKB-KW"/>
</dbReference>
<dbReference type="SMART" id="SM00387">
    <property type="entry name" value="HATPase_c"/>
    <property type="match status" value="1"/>
</dbReference>
<name>A0A1J5PHX0_9ZZZZ</name>
<dbReference type="PANTHER" id="PTHR45339:SF5">
    <property type="entry name" value="HISTIDINE KINASE"/>
    <property type="match status" value="1"/>
</dbReference>
<evidence type="ECO:0000256" key="8">
    <source>
        <dbReference type="ARBA" id="ARBA00022989"/>
    </source>
</evidence>
<dbReference type="Pfam" id="PF00072">
    <property type="entry name" value="Response_reg"/>
    <property type="match status" value="1"/>
</dbReference>
<dbReference type="InterPro" id="IPR003594">
    <property type="entry name" value="HATPase_dom"/>
</dbReference>
<dbReference type="Pfam" id="PF00512">
    <property type="entry name" value="HisKA"/>
    <property type="match status" value="1"/>
</dbReference>
<keyword evidence="4" id="KW-0812">Transmembrane</keyword>
<dbReference type="GO" id="GO:0016020">
    <property type="term" value="C:membrane"/>
    <property type="evidence" value="ECO:0007669"/>
    <property type="project" value="UniProtKB-SubCell"/>
</dbReference>
<dbReference type="SUPFAM" id="SSF47384">
    <property type="entry name" value="Homodimeric domain of signal transducing histidine kinase"/>
    <property type="match status" value="1"/>
</dbReference>
<keyword evidence="8" id="KW-1133">Transmembrane helix</keyword>
<dbReference type="InterPro" id="IPR005467">
    <property type="entry name" value="His_kinase_dom"/>
</dbReference>
<keyword evidence="6 12" id="KW-0418">Kinase</keyword>
<dbReference type="CDD" id="cd17546">
    <property type="entry name" value="REC_hyHK_CKI1_RcsC-like"/>
    <property type="match status" value="1"/>
</dbReference>
<accession>A0A1J5PHX0</accession>
<keyword evidence="5" id="KW-0547">Nucleotide-binding</keyword>
<dbReference type="GO" id="GO:0016787">
    <property type="term" value="F:hydrolase activity"/>
    <property type="evidence" value="ECO:0007669"/>
    <property type="project" value="UniProtKB-KW"/>
</dbReference>
<dbReference type="CDD" id="cd00082">
    <property type="entry name" value="HisKA"/>
    <property type="match status" value="1"/>
</dbReference>
<keyword evidence="7" id="KW-0067">ATP-binding</keyword>
<evidence type="ECO:0000256" key="6">
    <source>
        <dbReference type="ARBA" id="ARBA00022777"/>
    </source>
</evidence>
<dbReference type="SUPFAM" id="SSF52172">
    <property type="entry name" value="CheY-like"/>
    <property type="match status" value="1"/>
</dbReference>
<proteinExistence type="predicted"/>
<evidence type="ECO:0000313" key="12">
    <source>
        <dbReference type="EMBL" id="OIQ67391.1"/>
    </source>
</evidence>
<organism evidence="12">
    <name type="scientific">mine drainage metagenome</name>
    <dbReference type="NCBI Taxonomy" id="410659"/>
    <lineage>
        <taxon>unclassified sequences</taxon>
        <taxon>metagenomes</taxon>
        <taxon>ecological metagenomes</taxon>
    </lineage>
</organism>
<dbReference type="PANTHER" id="PTHR45339">
    <property type="entry name" value="HYBRID SIGNAL TRANSDUCTION HISTIDINE KINASE J"/>
    <property type="match status" value="1"/>
</dbReference>
<evidence type="ECO:0000256" key="7">
    <source>
        <dbReference type="ARBA" id="ARBA00022840"/>
    </source>
</evidence>
<feature type="domain" description="Response regulatory" evidence="11">
    <location>
        <begin position="276"/>
        <end position="393"/>
    </location>
</feature>
<dbReference type="GO" id="GO:0000155">
    <property type="term" value="F:phosphorelay sensor kinase activity"/>
    <property type="evidence" value="ECO:0007669"/>
    <property type="project" value="InterPro"/>
</dbReference>
<dbReference type="EC" id="2.7.13.3" evidence="12"/>
<dbReference type="InterPro" id="IPR036097">
    <property type="entry name" value="HisK_dim/P_sf"/>
</dbReference>
<reference evidence="12" key="1">
    <citation type="submission" date="2016-10" db="EMBL/GenBank/DDBJ databases">
        <title>Sequence of Gallionella enrichment culture.</title>
        <authorList>
            <person name="Poehlein A."/>
            <person name="Muehling M."/>
            <person name="Daniel R."/>
        </authorList>
    </citation>
    <scope>NUCLEOTIDE SEQUENCE</scope>
</reference>
<dbReference type="CDD" id="cd16922">
    <property type="entry name" value="HATPase_EvgS-ArcB-TorS-like"/>
    <property type="match status" value="1"/>
</dbReference>
<evidence type="ECO:0000256" key="2">
    <source>
        <dbReference type="ARBA" id="ARBA00022553"/>
    </source>
</evidence>
<evidence type="ECO:0000259" key="11">
    <source>
        <dbReference type="PROSITE" id="PS50110"/>
    </source>
</evidence>
<keyword evidence="2" id="KW-0597">Phosphoprotein</keyword>
<comment type="caution">
    <text evidence="12">The sequence shown here is derived from an EMBL/GenBank/DDBJ whole genome shotgun (WGS) entry which is preliminary data.</text>
</comment>
<dbReference type="Gene3D" id="1.10.287.130">
    <property type="match status" value="1"/>
</dbReference>
<evidence type="ECO:0000256" key="3">
    <source>
        <dbReference type="ARBA" id="ARBA00022679"/>
    </source>
</evidence>
<evidence type="ECO:0000256" key="9">
    <source>
        <dbReference type="ARBA" id="ARBA00023136"/>
    </source>
</evidence>
<dbReference type="InterPro" id="IPR036890">
    <property type="entry name" value="HATPase_C_sf"/>
</dbReference>
<evidence type="ECO:0000259" key="10">
    <source>
        <dbReference type="PROSITE" id="PS50109"/>
    </source>
</evidence>
<dbReference type="AlphaFoldDB" id="A0A1J5PHX0"/>
<evidence type="ECO:0000256" key="1">
    <source>
        <dbReference type="ARBA" id="ARBA00004370"/>
    </source>
</evidence>
<dbReference type="Pfam" id="PF02518">
    <property type="entry name" value="HATPase_c"/>
    <property type="match status" value="1"/>
</dbReference>
<keyword evidence="12" id="KW-0378">Hydrolase</keyword>
<keyword evidence="9" id="KW-0472">Membrane</keyword>
<evidence type="ECO:0000256" key="5">
    <source>
        <dbReference type="ARBA" id="ARBA00022741"/>
    </source>
</evidence>
<dbReference type="PROSITE" id="PS50109">
    <property type="entry name" value="HIS_KIN"/>
    <property type="match status" value="1"/>
</dbReference>
<dbReference type="InterPro" id="IPR001789">
    <property type="entry name" value="Sig_transdc_resp-reg_receiver"/>
</dbReference>
<keyword evidence="3 12" id="KW-0808">Transferase</keyword>
<dbReference type="InterPro" id="IPR004358">
    <property type="entry name" value="Sig_transdc_His_kin-like_C"/>
</dbReference>
<feature type="domain" description="Histidine kinase" evidence="10">
    <location>
        <begin position="38"/>
        <end position="258"/>
    </location>
</feature>
<sequence length="405" mass="42859">MVHVSRDITEQVASAQAWREAKAEAEAANQAKAEFLANISHEIRTPMNGVLGALHLLDAEPISAEGRELMRRANDCGHMLSQLLNDVLDFSKIEAGQLDMNPEPMSAVSALRAVMGLLEPDAAAKGLEFRAEIQGEDLWIEADPLRLRQAMFNLLGNAIKFTATGAVIARLSLRAVSDGTRRVRLEVRDTGIGIAPAAQAKLFERFRQAENSAARRFGGTGLGLSITRALVEMMGGHIGFSSREGQGSTFWIDIVTPAAEPVAAAPGDDQVLRGLKVLVVEDNATNRLVARTLLGRLGAEVAEAEDGVAGVETARVGGFDLILMDVQMPVMDGIEATRAIRELAGPVARVPIIGLTANVMVHQQTAYLAAGMNGVVAKPISAAALLTEIARLMADAEAAPAALAG</sequence>
<dbReference type="InterPro" id="IPR003661">
    <property type="entry name" value="HisK_dim/P_dom"/>
</dbReference>
<comment type="subcellular location">
    <subcellularLocation>
        <location evidence="1">Membrane</location>
    </subcellularLocation>
</comment>
<dbReference type="EC" id="3.1.3.-" evidence="12"/>